<proteinExistence type="predicted"/>
<organism evidence="1 2">
    <name type="scientific">Thiomonas delicata</name>
    <name type="common">Thiomonas cuprina</name>
    <dbReference type="NCBI Taxonomy" id="364030"/>
    <lineage>
        <taxon>Bacteria</taxon>
        <taxon>Pseudomonadati</taxon>
        <taxon>Pseudomonadota</taxon>
        <taxon>Betaproteobacteria</taxon>
        <taxon>Burkholderiales</taxon>
        <taxon>Thiomonas</taxon>
    </lineage>
</organism>
<evidence type="ECO:0000313" key="2">
    <source>
        <dbReference type="Proteomes" id="UP000214566"/>
    </source>
</evidence>
<accession>A0A238D168</accession>
<sequence>MAPHDFIERFSDRHGPPPHDFVASPEALYAISQLQVVCQCITPR</sequence>
<dbReference type="AlphaFoldDB" id="A0A238D168"/>
<keyword evidence="2" id="KW-1185">Reference proteome</keyword>
<gene>
    <name evidence="1" type="ORF">THIARS_50251</name>
</gene>
<dbReference type="EMBL" id="FLMQ01000045">
    <property type="protein sequence ID" value="SBP87003.1"/>
    <property type="molecule type" value="Genomic_DNA"/>
</dbReference>
<evidence type="ECO:0000313" key="1">
    <source>
        <dbReference type="EMBL" id="SBP87003.1"/>
    </source>
</evidence>
<protein>
    <submittedName>
        <fullName evidence="1">Uncharacterized protein</fullName>
    </submittedName>
</protein>
<name>A0A238D168_THIDL</name>
<reference evidence="1 2" key="1">
    <citation type="submission" date="2016-06" db="EMBL/GenBank/DDBJ databases">
        <authorList>
            <person name="Kjaerup R.B."/>
            <person name="Dalgaard T.S."/>
            <person name="Juul-Madsen H.R."/>
        </authorList>
    </citation>
    <scope>NUCLEOTIDE SEQUENCE [LARGE SCALE GENOMIC DNA]</scope>
    <source>
        <strain evidence="1 2">DSM 16361</strain>
    </source>
</reference>
<dbReference type="Proteomes" id="UP000214566">
    <property type="component" value="Unassembled WGS sequence"/>
</dbReference>